<feature type="domain" description="SNIPE associated" evidence="2">
    <location>
        <begin position="106"/>
        <end position="191"/>
    </location>
</feature>
<protein>
    <submittedName>
        <fullName evidence="3">DUF4041 domain-containing protein</fullName>
    </submittedName>
</protein>
<name>A0A7T4C2X7_AERCA</name>
<dbReference type="Pfam" id="PF13250">
    <property type="entry name" value="SNIPE"/>
    <property type="match status" value="1"/>
</dbReference>
<evidence type="ECO:0000256" key="1">
    <source>
        <dbReference type="SAM" id="Coils"/>
    </source>
</evidence>
<proteinExistence type="predicted"/>
<accession>A0A7T4C2X7</accession>
<evidence type="ECO:0000313" key="3">
    <source>
        <dbReference type="EMBL" id="QQA60676.1"/>
    </source>
</evidence>
<keyword evidence="1" id="KW-0175">Coiled coil</keyword>
<reference evidence="3" key="1">
    <citation type="submission" date="2020-12" db="EMBL/GenBank/DDBJ databases">
        <title>GES Beta-lactamases isolated from hospital effluents in Brazil.</title>
        <authorList>
            <person name="Conte D."/>
            <person name="Mesa D."/>
            <person name="Palmeiro J.K."/>
            <person name="Dalla-Costa L.M."/>
        </authorList>
    </citation>
    <scope>NUCLEOTIDE SEQUENCE [LARGE SCALE GENOMIC DNA]</scope>
    <source>
        <strain evidence="3">Aero21</strain>
    </source>
</reference>
<dbReference type="InterPro" id="IPR025280">
    <property type="entry name" value="SNIPE"/>
</dbReference>
<sequence>MSQLKDSLSSLKSDLYNDAQELERVRIETKDLQALKADEARLLERICEATETNNKQNEEKDRLALEITKLNVDVKNLMGMLDLYSRLDEFTSVGHFETPEYLYETSARFSEEIKYVRSQKDLIRDKNAITYPIALTIANDKSLNKKILDGQVKLMLTAFNIECDLLIGKVSPSNFARTLERIENLANTLENQRQH</sequence>
<organism evidence="3">
    <name type="scientific">Aeromonas caviae</name>
    <name type="common">Aeromonas punctata</name>
    <dbReference type="NCBI Taxonomy" id="648"/>
    <lineage>
        <taxon>Bacteria</taxon>
        <taxon>Pseudomonadati</taxon>
        <taxon>Pseudomonadota</taxon>
        <taxon>Gammaproteobacteria</taxon>
        <taxon>Aeromonadales</taxon>
        <taxon>Aeromonadaceae</taxon>
        <taxon>Aeromonas</taxon>
    </lineage>
</organism>
<gene>
    <name evidence="3" type="ORF">JC965_22105</name>
</gene>
<evidence type="ECO:0000259" key="2">
    <source>
        <dbReference type="Pfam" id="PF13250"/>
    </source>
</evidence>
<dbReference type="EMBL" id="CP065937">
    <property type="protein sequence ID" value="QQA60676.1"/>
    <property type="molecule type" value="Genomic_DNA"/>
</dbReference>
<dbReference type="AlphaFoldDB" id="A0A7T4C2X7"/>
<feature type="coiled-coil region" evidence="1">
    <location>
        <begin position="40"/>
        <end position="73"/>
    </location>
</feature>